<proteinExistence type="predicted"/>
<organism evidence="2 3">
    <name type="scientific">Didymodactylos carnosus</name>
    <dbReference type="NCBI Taxonomy" id="1234261"/>
    <lineage>
        <taxon>Eukaryota</taxon>
        <taxon>Metazoa</taxon>
        <taxon>Spiralia</taxon>
        <taxon>Gnathifera</taxon>
        <taxon>Rotifera</taxon>
        <taxon>Eurotatoria</taxon>
        <taxon>Bdelloidea</taxon>
        <taxon>Philodinida</taxon>
        <taxon>Philodinidae</taxon>
        <taxon>Didymodactylos</taxon>
    </lineage>
</organism>
<dbReference type="AlphaFoldDB" id="A0A8S2HU33"/>
<evidence type="ECO:0000313" key="1">
    <source>
        <dbReference type="EMBL" id="CAF0896772.1"/>
    </source>
</evidence>
<protein>
    <submittedName>
        <fullName evidence="2">Uncharacterized protein</fullName>
    </submittedName>
</protein>
<accession>A0A8S2HU33</accession>
<evidence type="ECO:0000313" key="2">
    <source>
        <dbReference type="EMBL" id="CAF3678091.1"/>
    </source>
</evidence>
<dbReference type="EMBL" id="CAJNOK010003325">
    <property type="protein sequence ID" value="CAF0896772.1"/>
    <property type="molecule type" value="Genomic_DNA"/>
</dbReference>
<dbReference type="EMBL" id="CAJOBA010003326">
    <property type="protein sequence ID" value="CAF3678091.1"/>
    <property type="molecule type" value="Genomic_DNA"/>
</dbReference>
<dbReference type="Proteomes" id="UP000682733">
    <property type="component" value="Unassembled WGS sequence"/>
</dbReference>
<reference evidence="2" key="1">
    <citation type="submission" date="2021-02" db="EMBL/GenBank/DDBJ databases">
        <authorList>
            <person name="Nowell W R."/>
        </authorList>
    </citation>
    <scope>NUCLEOTIDE SEQUENCE</scope>
</reference>
<name>A0A8S2HU33_9BILA</name>
<sequence length="143" mass="16661">MFSRKEASFQGILQEHPEDLQINMNYQYEANDIQEILSGRLIQLSQEFPQRFSKTISVLATIDNIVEGQLEQRLQQERNVDKGEHISLIPCNLGNYHWIGILIEFQADGQIKRAEYIDSLNDTTSSSIIFEQKWISKCRSIRE</sequence>
<gene>
    <name evidence="1" type="ORF">OVA965_LOCUS9412</name>
    <name evidence="2" type="ORF">TMI583_LOCUS9408</name>
</gene>
<evidence type="ECO:0000313" key="3">
    <source>
        <dbReference type="Proteomes" id="UP000682733"/>
    </source>
</evidence>
<comment type="caution">
    <text evidence="2">The sequence shown here is derived from an EMBL/GenBank/DDBJ whole genome shotgun (WGS) entry which is preliminary data.</text>
</comment>
<dbReference type="Proteomes" id="UP000677228">
    <property type="component" value="Unassembled WGS sequence"/>
</dbReference>